<protein>
    <recommendedName>
        <fullName evidence="4">BHLH domain-containing protein</fullName>
    </recommendedName>
</protein>
<evidence type="ECO:0008006" key="4">
    <source>
        <dbReference type="Google" id="ProtNLM"/>
    </source>
</evidence>
<name>A0A5J4NIV0_9TREM</name>
<dbReference type="Proteomes" id="UP000324629">
    <property type="component" value="Unassembled WGS sequence"/>
</dbReference>
<feature type="compositionally biased region" description="Polar residues" evidence="1">
    <location>
        <begin position="245"/>
        <end position="257"/>
    </location>
</feature>
<dbReference type="AlphaFoldDB" id="A0A5J4NIV0"/>
<dbReference type="EMBL" id="QNGE01002624">
    <property type="protein sequence ID" value="KAA3675268.1"/>
    <property type="molecule type" value="Genomic_DNA"/>
</dbReference>
<dbReference type="Gene3D" id="4.10.280.10">
    <property type="entry name" value="Helix-loop-helix DNA-binding domain"/>
    <property type="match status" value="1"/>
</dbReference>
<evidence type="ECO:0000256" key="1">
    <source>
        <dbReference type="SAM" id="MobiDB-lite"/>
    </source>
</evidence>
<feature type="region of interest" description="Disordered" evidence="1">
    <location>
        <begin position="58"/>
        <end position="84"/>
    </location>
</feature>
<feature type="compositionally biased region" description="Basic and acidic residues" evidence="1">
    <location>
        <begin position="68"/>
        <end position="82"/>
    </location>
</feature>
<evidence type="ECO:0000313" key="2">
    <source>
        <dbReference type="EMBL" id="KAA3675268.1"/>
    </source>
</evidence>
<comment type="caution">
    <text evidence="2">The sequence shown here is derived from an EMBL/GenBank/DDBJ whole genome shotgun (WGS) entry which is preliminary data.</text>
</comment>
<feature type="region of interest" description="Disordered" evidence="1">
    <location>
        <begin position="151"/>
        <end position="196"/>
    </location>
</feature>
<dbReference type="GO" id="GO:0046983">
    <property type="term" value="F:protein dimerization activity"/>
    <property type="evidence" value="ECO:0007669"/>
    <property type="project" value="InterPro"/>
</dbReference>
<accession>A0A5J4NIV0</accession>
<keyword evidence="3" id="KW-1185">Reference proteome</keyword>
<reference evidence="2 3" key="1">
    <citation type="journal article" date="2019" name="Gigascience">
        <title>Whole-genome sequence of the oriental lung fluke Paragonimus westermani.</title>
        <authorList>
            <person name="Oey H."/>
            <person name="Zakrzewski M."/>
            <person name="Narain K."/>
            <person name="Devi K.R."/>
            <person name="Agatsuma T."/>
            <person name="Nawaratna S."/>
            <person name="Gobert G.N."/>
            <person name="Jones M.K."/>
            <person name="Ragan M.A."/>
            <person name="McManus D.P."/>
            <person name="Krause L."/>
        </authorList>
    </citation>
    <scope>NUCLEOTIDE SEQUENCE [LARGE SCALE GENOMIC DNA]</scope>
    <source>
        <strain evidence="2 3">IND2009</strain>
    </source>
</reference>
<evidence type="ECO:0000313" key="3">
    <source>
        <dbReference type="Proteomes" id="UP000324629"/>
    </source>
</evidence>
<feature type="compositionally biased region" description="Polar residues" evidence="1">
    <location>
        <begin position="179"/>
        <end position="189"/>
    </location>
</feature>
<sequence length="309" mass="34298">MIRSFENRGLLVGSPSTCIASSFYPQTCNSTDQISNTLSGLCVSSTPIMTVTCTAKPKRGRRSLLPPEQREQTRRLKKQNMERRRRACISDKMTALHNLAMEIIGIDPQTQLKIEKADILSNCHLVFEEVAEIARGDPVLQERLGKIRSQIPISTHSAHPQVDENTQSSAFSDEDKENSSALPDTGNSHRSIEHPPQDLKSFECALRPGRSTPHLFFRARGNSLTLNDSGMYSFSPDQTDEKTAHSSSLLNSTTGRSAMNHACPNYLKTHPRGPTVAAGPQKFTHSSQSLLKPTARSRIKTTSVWRPYL</sequence>
<feature type="region of interest" description="Disordered" evidence="1">
    <location>
        <begin position="232"/>
        <end position="295"/>
    </location>
</feature>
<dbReference type="InterPro" id="IPR036638">
    <property type="entry name" value="HLH_DNA-bd_sf"/>
</dbReference>
<dbReference type="SUPFAM" id="SSF47459">
    <property type="entry name" value="HLH, helix-loop-helix DNA-binding domain"/>
    <property type="match status" value="1"/>
</dbReference>
<proteinExistence type="predicted"/>
<organism evidence="2 3">
    <name type="scientific">Paragonimus westermani</name>
    <dbReference type="NCBI Taxonomy" id="34504"/>
    <lineage>
        <taxon>Eukaryota</taxon>
        <taxon>Metazoa</taxon>
        <taxon>Spiralia</taxon>
        <taxon>Lophotrochozoa</taxon>
        <taxon>Platyhelminthes</taxon>
        <taxon>Trematoda</taxon>
        <taxon>Digenea</taxon>
        <taxon>Plagiorchiida</taxon>
        <taxon>Troglotremata</taxon>
        <taxon>Troglotrematidae</taxon>
        <taxon>Paragonimus</taxon>
    </lineage>
</organism>
<feature type="compositionally biased region" description="Polar residues" evidence="1">
    <location>
        <begin position="151"/>
        <end position="171"/>
    </location>
</feature>
<gene>
    <name evidence="2" type="ORF">DEA37_0009855</name>
</gene>